<comment type="similarity">
    <text evidence="2 4">Belongs to the Ninja family.</text>
</comment>
<evidence type="ECO:0000256" key="5">
    <source>
        <dbReference type="SAM" id="MobiDB-lite"/>
    </source>
</evidence>
<feature type="compositionally biased region" description="Polar residues" evidence="5">
    <location>
        <begin position="19"/>
        <end position="30"/>
    </location>
</feature>
<sequence>MAQVQDRDNTHNKHHYISSAPTTTTQSPMNNLPRDLLRSFMGVNNHHSRHGNHQNLPLPVVKLEEEEELELSLGLSMNGRFGVDPTAKKIKRTTSIPEFVRDEEMGYAAVGCTGPLVRTCSLPTETEEEWRKRKELQTMRRMEARRKRSEKQRNLKAVREQQQLRVGSEGNNPVEQGAGAYAEGAPLGRTVSLTTRVCGLGLNGDIEKEKKEKGGVVLAPPSPSQGSIGSSGTSEVESQQGQGIKLGRVRPTRVPHSGMIVLGPTPVDVRSPTSANLVPEGDLKSPMAAQESVAENGTKNAAAVDMRSESNKHSLPQNRTKDIVRNLLEDMPCVSTKGDGPTGRRVEGFLYRYGKGEEVRIVCVCHGSFLTPSEFVKHAGGGDVANPLKHIVVSPSIL</sequence>
<evidence type="ECO:0000313" key="9">
    <source>
        <dbReference type="Proteomes" id="UP000743370"/>
    </source>
</evidence>
<dbReference type="GO" id="GO:0005634">
    <property type="term" value="C:nucleus"/>
    <property type="evidence" value="ECO:0007669"/>
    <property type="project" value="UniProtKB-SubCell"/>
</dbReference>
<feature type="region of interest" description="Disordered" evidence="5">
    <location>
        <begin position="212"/>
        <end position="243"/>
    </location>
</feature>
<dbReference type="InterPro" id="IPR012463">
    <property type="entry name" value="Ninja_motif"/>
</dbReference>
<organism evidence="8 9">
    <name type="scientific">Phaseolus angularis</name>
    <name type="common">Azuki bean</name>
    <name type="synonym">Vigna angularis</name>
    <dbReference type="NCBI Taxonomy" id="3914"/>
    <lineage>
        <taxon>Eukaryota</taxon>
        <taxon>Viridiplantae</taxon>
        <taxon>Streptophyta</taxon>
        <taxon>Embryophyta</taxon>
        <taxon>Tracheophyta</taxon>
        <taxon>Spermatophyta</taxon>
        <taxon>Magnoliopsida</taxon>
        <taxon>eudicotyledons</taxon>
        <taxon>Gunneridae</taxon>
        <taxon>Pentapetalae</taxon>
        <taxon>rosids</taxon>
        <taxon>fabids</taxon>
        <taxon>Fabales</taxon>
        <taxon>Fabaceae</taxon>
        <taxon>Papilionoideae</taxon>
        <taxon>50 kb inversion clade</taxon>
        <taxon>NPAAA clade</taxon>
        <taxon>indigoferoid/millettioid clade</taxon>
        <taxon>Phaseoleae</taxon>
        <taxon>Vigna</taxon>
    </lineage>
</organism>
<dbReference type="PANTHER" id="PTHR31413">
    <property type="entry name" value="AFP HOMOLOG 2"/>
    <property type="match status" value="1"/>
</dbReference>
<feature type="region of interest" description="Disordered" evidence="5">
    <location>
        <begin position="140"/>
        <end position="160"/>
    </location>
</feature>
<dbReference type="Pfam" id="PF16136">
    <property type="entry name" value="NLS_NINJA_AFP"/>
    <property type="match status" value="1"/>
</dbReference>
<dbReference type="GO" id="GO:0009737">
    <property type="term" value="P:response to abscisic acid"/>
    <property type="evidence" value="ECO:0007669"/>
    <property type="project" value="TreeGrafter"/>
</dbReference>
<dbReference type="AlphaFoldDB" id="A0A8T0KWE2"/>
<feature type="domain" description="Ethylene-responsive binding factor-associated repression" evidence="6">
    <location>
        <begin position="64"/>
        <end position="98"/>
    </location>
</feature>
<reference evidence="8 9" key="1">
    <citation type="submission" date="2020-05" db="EMBL/GenBank/DDBJ databases">
        <title>Vigna angularis (adzuki bean) Var. LongXiaoDou No. 4 denovo assembly.</title>
        <authorList>
            <person name="Xiang H."/>
        </authorList>
    </citation>
    <scope>NUCLEOTIDE SEQUENCE [LARGE SCALE GENOMIC DNA]</scope>
    <source>
        <tissue evidence="8">Leaf</tissue>
    </source>
</reference>
<protein>
    <recommendedName>
        <fullName evidence="4">Ninja-family protein</fullName>
    </recommendedName>
    <alternativeName>
        <fullName evidence="4">ABI-binding protein</fullName>
    </alternativeName>
</protein>
<accession>A0A8T0KWE2</accession>
<comment type="subcellular location">
    <subcellularLocation>
        <location evidence="1 4">Nucleus</location>
    </subcellularLocation>
</comment>
<dbReference type="GO" id="GO:0007165">
    <property type="term" value="P:signal transduction"/>
    <property type="evidence" value="ECO:0007669"/>
    <property type="project" value="InterPro"/>
</dbReference>
<evidence type="ECO:0000259" key="6">
    <source>
        <dbReference type="Pfam" id="PF07897"/>
    </source>
</evidence>
<evidence type="ECO:0000256" key="2">
    <source>
        <dbReference type="ARBA" id="ARBA00006081"/>
    </source>
</evidence>
<comment type="function">
    <text evidence="4">Acts as a negative regulator of abscisic acid (ABA) response.</text>
</comment>
<dbReference type="GO" id="GO:0045892">
    <property type="term" value="P:negative regulation of DNA-templated transcription"/>
    <property type="evidence" value="ECO:0007669"/>
    <property type="project" value="TreeGrafter"/>
</dbReference>
<dbReference type="Proteomes" id="UP000743370">
    <property type="component" value="Unassembled WGS sequence"/>
</dbReference>
<feature type="region of interest" description="Disordered" evidence="5">
    <location>
        <begin position="1"/>
        <end position="33"/>
    </location>
</feature>
<keyword evidence="3 4" id="KW-0539">Nucleus</keyword>
<dbReference type="EMBL" id="JABFOF010000002">
    <property type="protein sequence ID" value="KAG2404014.1"/>
    <property type="molecule type" value="Genomic_DNA"/>
</dbReference>
<evidence type="ECO:0000313" key="8">
    <source>
        <dbReference type="EMBL" id="KAG2404014.1"/>
    </source>
</evidence>
<dbReference type="InterPro" id="IPR032308">
    <property type="entry name" value="TDBD"/>
</dbReference>
<evidence type="ECO:0000256" key="3">
    <source>
        <dbReference type="ARBA" id="ARBA00023242"/>
    </source>
</evidence>
<dbReference type="InterPro" id="IPR031307">
    <property type="entry name" value="Ninja_fam"/>
</dbReference>
<proteinExistence type="inferred from homology"/>
<dbReference type="PANTHER" id="PTHR31413:SF31">
    <property type="entry name" value="NINJA-FAMILY PROTEIN AFP3"/>
    <property type="match status" value="1"/>
</dbReference>
<dbReference type="Pfam" id="PF16135">
    <property type="entry name" value="TDBD"/>
    <property type="match status" value="1"/>
</dbReference>
<evidence type="ECO:0000259" key="7">
    <source>
        <dbReference type="Pfam" id="PF16135"/>
    </source>
</evidence>
<feature type="compositionally biased region" description="Low complexity" evidence="5">
    <location>
        <begin position="224"/>
        <end position="234"/>
    </location>
</feature>
<dbReference type="Pfam" id="PF07897">
    <property type="entry name" value="EAR"/>
    <property type="match status" value="1"/>
</dbReference>
<comment type="caution">
    <text evidence="8">The sequence shown here is derived from an EMBL/GenBank/DDBJ whole genome shotgun (WGS) entry which is preliminary data.</text>
</comment>
<evidence type="ECO:0000256" key="1">
    <source>
        <dbReference type="ARBA" id="ARBA00004123"/>
    </source>
</evidence>
<feature type="compositionally biased region" description="Basic and acidic residues" evidence="5">
    <location>
        <begin position="1"/>
        <end position="11"/>
    </location>
</feature>
<dbReference type="InterPro" id="IPR032310">
    <property type="entry name" value="NLS_NINJA_AFP-like"/>
</dbReference>
<gene>
    <name evidence="8" type="ORF">HKW66_Vig0109360</name>
</gene>
<name>A0A8T0KWE2_PHAAN</name>
<evidence type="ECO:0000256" key="4">
    <source>
        <dbReference type="RuleBase" id="RU369029"/>
    </source>
</evidence>
<feature type="domain" description="Tify" evidence="7">
    <location>
        <begin position="360"/>
        <end position="393"/>
    </location>
</feature>